<protein>
    <recommendedName>
        <fullName evidence="2">HTH CENPB-type domain-containing protein</fullName>
    </recommendedName>
</protein>
<dbReference type="Pfam" id="PF03221">
    <property type="entry name" value="HTH_Tnp_Tc5"/>
    <property type="match status" value="1"/>
</dbReference>
<dbReference type="EMBL" id="JBJQOH010000003">
    <property type="protein sequence ID" value="KAL3693992.1"/>
    <property type="molecule type" value="Genomic_DNA"/>
</dbReference>
<keyword evidence="1" id="KW-0238">DNA-binding</keyword>
<dbReference type="InterPro" id="IPR009057">
    <property type="entry name" value="Homeodomain-like_sf"/>
</dbReference>
<proteinExistence type="predicted"/>
<dbReference type="Proteomes" id="UP001633002">
    <property type="component" value="Unassembled WGS sequence"/>
</dbReference>
<dbReference type="Pfam" id="PF03184">
    <property type="entry name" value="DDE_1"/>
    <property type="match status" value="1"/>
</dbReference>
<dbReference type="SUPFAM" id="SSF46689">
    <property type="entry name" value="Homeodomain-like"/>
    <property type="match status" value="1"/>
</dbReference>
<evidence type="ECO:0000313" key="3">
    <source>
        <dbReference type="EMBL" id="KAL3693992.1"/>
    </source>
</evidence>
<keyword evidence="4" id="KW-1185">Reference proteome</keyword>
<reference evidence="3 4" key="1">
    <citation type="submission" date="2024-09" db="EMBL/GenBank/DDBJ databases">
        <title>Chromosome-scale assembly of Riccia sorocarpa.</title>
        <authorList>
            <person name="Paukszto L."/>
        </authorList>
    </citation>
    <scope>NUCLEOTIDE SEQUENCE [LARGE SCALE GENOMIC DNA]</scope>
    <source>
        <strain evidence="3">LP-2024</strain>
        <tissue evidence="3">Aerial parts of the thallus</tissue>
    </source>
</reference>
<evidence type="ECO:0000259" key="2">
    <source>
        <dbReference type="PROSITE" id="PS51253"/>
    </source>
</evidence>
<dbReference type="InterPro" id="IPR004875">
    <property type="entry name" value="DDE_SF_endonuclease_dom"/>
</dbReference>
<dbReference type="PROSITE" id="PS51253">
    <property type="entry name" value="HTH_CENPB"/>
    <property type="match status" value="1"/>
</dbReference>
<dbReference type="InterPro" id="IPR006600">
    <property type="entry name" value="HTH_CenpB_DNA-bd_dom"/>
</dbReference>
<comment type="caution">
    <text evidence="3">The sequence shown here is derived from an EMBL/GenBank/DDBJ whole genome shotgun (WGS) entry which is preliminary data.</text>
</comment>
<evidence type="ECO:0000256" key="1">
    <source>
        <dbReference type="ARBA" id="ARBA00023125"/>
    </source>
</evidence>
<dbReference type="AlphaFoldDB" id="A0ABD3HR27"/>
<dbReference type="GO" id="GO:0003677">
    <property type="term" value="F:DNA binding"/>
    <property type="evidence" value="ECO:0007669"/>
    <property type="project" value="UniProtKB-KW"/>
</dbReference>
<gene>
    <name evidence="3" type="ORF">R1sor_007643</name>
</gene>
<evidence type="ECO:0000313" key="4">
    <source>
        <dbReference type="Proteomes" id="UP001633002"/>
    </source>
</evidence>
<feature type="domain" description="HTH CENPB-type" evidence="2">
    <location>
        <begin position="1"/>
        <end position="70"/>
    </location>
</feature>
<organism evidence="3 4">
    <name type="scientific">Riccia sorocarpa</name>
    <dbReference type="NCBI Taxonomy" id="122646"/>
    <lineage>
        <taxon>Eukaryota</taxon>
        <taxon>Viridiplantae</taxon>
        <taxon>Streptophyta</taxon>
        <taxon>Embryophyta</taxon>
        <taxon>Marchantiophyta</taxon>
        <taxon>Marchantiopsida</taxon>
        <taxon>Marchantiidae</taxon>
        <taxon>Marchantiales</taxon>
        <taxon>Ricciaceae</taxon>
        <taxon>Riccia</taxon>
    </lineage>
</organism>
<dbReference type="PANTHER" id="PTHR19303">
    <property type="entry name" value="TRANSPOSON"/>
    <property type="match status" value="1"/>
</dbReference>
<name>A0ABD3HR27_9MARC</name>
<sequence>MGRKELSNEETFFAWFSTMQEANVTMSDEMLITKARMLQNSVLRETEKEIKFSNGWLQGFKRHHKIQAYVRHGEGASAEITEDVLDRIEALKALISGYEPDDIFNMDETGLFWQLEPNRTLATRAVSGKKKSKNRFTVALTSNMTGTVKLPPFIIHKFSNPRAFARRNIRRPENLGIVWHSNSKAWMTMKLFEQYLLDFEKRLKESGRSKVLLLLDNFAGHKVISVGDRISIIRIEFLPPNVTAVFQPMDAGIIRAFKAHYRRLLIRLKLERLQAPGSAEVDVYDAVLMIEKAWRVDVTSKTIRNCWIHAQLVSATGILPDLNASDDQYGAAIDPVRDLRSALIQLEEMTMESGIIPNMTADEYIDFENATEALDPISVEELADLVSLPEADTLEEAEPDIDLDRSPPLSVYELNAACSIVLCFLEQSQDDKSRITSKLKSMLEEVQFGARASLIQREITTYFSSEL</sequence>
<dbReference type="InterPro" id="IPR050863">
    <property type="entry name" value="CenT-Element_Derived"/>
</dbReference>
<dbReference type="Gene3D" id="1.10.10.60">
    <property type="entry name" value="Homeodomain-like"/>
    <property type="match status" value="1"/>
</dbReference>
<accession>A0ABD3HR27</accession>
<dbReference type="PANTHER" id="PTHR19303:SF73">
    <property type="entry name" value="PROTEIN PDC2"/>
    <property type="match status" value="1"/>
</dbReference>